<gene>
    <name evidence="1" type="ORF">CLG96_04110</name>
</gene>
<evidence type="ECO:0000313" key="2">
    <source>
        <dbReference type="Proteomes" id="UP000244162"/>
    </source>
</evidence>
<comment type="caution">
    <text evidence="1">The sequence shown here is derived from an EMBL/GenBank/DDBJ whole genome shotgun (WGS) entry which is preliminary data.</text>
</comment>
<dbReference type="AlphaFoldDB" id="A0A2T5G2H6"/>
<sequence>METMDGYIDGKYAGAPSIDGQLDREVDRPATRGLLIGACQNGKLSMSMDKPPSPMKHITRHSGNRIAAAMALKQSAPHAGKIAGA</sequence>
<proteinExistence type="predicted"/>
<name>A0A2T5G2H6_9SPHN</name>
<organism evidence="1 2">
    <name type="scientific">Sphingomonas oleivorans</name>
    <dbReference type="NCBI Taxonomy" id="1735121"/>
    <lineage>
        <taxon>Bacteria</taxon>
        <taxon>Pseudomonadati</taxon>
        <taxon>Pseudomonadota</taxon>
        <taxon>Alphaproteobacteria</taxon>
        <taxon>Sphingomonadales</taxon>
        <taxon>Sphingomonadaceae</taxon>
        <taxon>Sphingomonas</taxon>
    </lineage>
</organism>
<evidence type="ECO:0000313" key="1">
    <source>
        <dbReference type="EMBL" id="PTQ13301.1"/>
    </source>
</evidence>
<protein>
    <submittedName>
        <fullName evidence="1">Uncharacterized protein</fullName>
    </submittedName>
</protein>
<keyword evidence="2" id="KW-1185">Reference proteome</keyword>
<dbReference type="EMBL" id="NWBU01000004">
    <property type="protein sequence ID" value="PTQ13301.1"/>
    <property type="molecule type" value="Genomic_DNA"/>
</dbReference>
<dbReference type="Proteomes" id="UP000244162">
    <property type="component" value="Unassembled WGS sequence"/>
</dbReference>
<reference evidence="1 2" key="1">
    <citation type="submission" date="2017-09" db="EMBL/GenBank/DDBJ databases">
        <title>Sphingomonas panjinensis sp.nov., isolated from oil-contaminated soil.</title>
        <authorList>
            <person name="Wang L."/>
            <person name="Chen L."/>
        </authorList>
    </citation>
    <scope>NUCLEOTIDE SEQUENCE [LARGE SCALE GENOMIC DNA]</scope>
    <source>
        <strain evidence="1 2">FW-11</strain>
    </source>
</reference>
<accession>A0A2T5G2H6</accession>